<keyword evidence="4" id="KW-1185">Reference proteome</keyword>
<reference evidence="3 4" key="1">
    <citation type="journal article" date="2018" name="Front. Plant Sci.">
        <title>Red Clover (Trifolium pratense) and Zigzag Clover (T. medium) - A Picture of Genomic Similarities and Differences.</title>
        <authorList>
            <person name="Dluhosova J."/>
            <person name="Istvanek J."/>
            <person name="Nedelnik J."/>
            <person name="Repkova J."/>
        </authorList>
    </citation>
    <scope>NUCLEOTIDE SEQUENCE [LARGE SCALE GENOMIC DNA]</scope>
    <source>
        <strain evidence="4">cv. 10/8</strain>
        <tissue evidence="3">Leaf</tissue>
    </source>
</reference>
<dbReference type="Gene3D" id="3.40.630.10">
    <property type="entry name" value="Zn peptidases"/>
    <property type="match status" value="1"/>
</dbReference>
<keyword evidence="1" id="KW-0479">Metal-binding</keyword>
<proteinExistence type="predicted"/>
<dbReference type="EMBL" id="LXQA010151722">
    <property type="protein sequence ID" value="MCI26183.1"/>
    <property type="molecule type" value="Genomic_DNA"/>
</dbReference>
<name>A0A392QP60_9FABA</name>
<keyword evidence="2 3" id="KW-0378">Hydrolase</keyword>
<evidence type="ECO:0000313" key="4">
    <source>
        <dbReference type="Proteomes" id="UP000265520"/>
    </source>
</evidence>
<dbReference type="InterPro" id="IPR010158">
    <property type="entry name" value="Amidase_Cbmase"/>
</dbReference>
<dbReference type="AlphaFoldDB" id="A0A392QP60"/>
<dbReference type="PANTHER" id="PTHR32494:SF19">
    <property type="entry name" value="ALLANTOATE DEIMINASE-RELATED"/>
    <property type="match status" value="1"/>
</dbReference>
<evidence type="ECO:0000256" key="1">
    <source>
        <dbReference type="ARBA" id="ARBA00022723"/>
    </source>
</evidence>
<dbReference type="PANTHER" id="PTHR32494">
    <property type="entry name" value="ALLANTOATE DEIMINASE-RELATED"/>
    <property type="match status" value="1"/>
</dbReference>
<accession>A0A392QP60</accession>
<feature type="non-terminal residue" evidence="3">
    <location>
        <position position="1"/>
    </location>
</feature>
<feature type="non-terminal residue" evidence="3">
    <location>
        <position position="81"/>
    </location>
</feature>
<protein>
    <submittedName>
        <fullName evidence="3">N-carbamyl-L-amino acid amidohydrolase</fullName>
    </submittedName>
</protein>
<comment type="caution">
    <text evidence="3">The sequence shown here is derived from an EMBL/GenBank/DDBJ whole genome shotgun (WGS) entry which is preliminary data.</text>
</comment>
<evidence type="ECO:0000256" key="2">
    <source>
        <dbReference type="ARBA" id="ARBA00022801"/>
    </source>
</evidence>
<dbReference type="SUPFAM" id="SSF53187">
    <property type="entry name" value="Zn-dependent exopeptidases"/>
    <property type="match status" value="1"/>
</dbReference>
<organism evidence="3 4">
    <name type="scientific">Trifolium medium</name>
    <dbReference type="NCBI Taxonomy" id="97028"/>
    <lineage>
        <taxon>Eukaryota</taxon>
        <taxon>Viridiplantae</taxon>
        <taxon>Streptophyta</taxon>
        <taxon>Embryophyta</taxon>
        <taxon>Tracheophyta</taxon>
        <taxon>Spermatophyta</taxon>
        <taxon>Magnoliopsida</taxon>
        <taxon>eudicotyledons</taxon>
        <taxon>Gunneridae</taxon>
        <taxon>Pentapetalae</taxon>
        <taxon>rosids</taxon>
        <taxon>fabids</taxon>
        <taxon>Fabales</taxon>
        <taxon>Fabaceae</taxon>
        <taxon>Papilionoideae</taxon>
        <taxon>50 kb inversion clade</taxon>
        <taxon>NPAAA clade</taxon>
        <taxon>Hologalegina</taxon>
        <taxon>IRL clade</taxon>
        <taxon>Trifolieae</taxon>
        <taxon>Trifolium</taxon>
    </lineage>
</organism>
<evidence type="ECO:0000313" key="3">
    <source>
        <dbReference type="EMBL" id="MCI26183.1"/>
    </source>
</evidence>
<dbReference type="GO" id="GO:0046872">
    <property type="term" value="F:metal ion binding"/>
    <property type="evidence" value="ECO:0007669"/>
    <property type="project" value="UniProtKB-KW"/>
</dbReference>
<sequence length="81" mass="8526">RLLAGSENLANSLKTITDSQNISFLDAARSAGYAKTEDDLSSVFLKKGTYSAFVELHIEQGPILEDEGISIGIVTAIAAPA</sequence>
<dbReference type="Proteomes" id="UP000265520">
    <property type="component" value="Unassembled WGS sequence"/>
</dbReference>
<dbReference type="GO" id="GO:0016813">
    <property type="term" value="F:hydrolase activity, acting on carbon-nitrogen (but not peptide) bonds, in linear amidines"/>
    <property type="evidence" value="ECO:0007669"/>
    <property type="project" value="InterPro"/>
</dbReference>